<dbReference type="GO" id="GO:0006412">
    <property type="term" value="P:translation"/>
    <property type="evidence" value="ECO:0007669"/>
    <property type="project" value="InterPro"/>
</dbReference>
<keyword evidence="3" id="KW-0687">Ribonucleoprotein</keyword>
<feature type="compositionally biased region" description="Pro residues" evidence="5">
    <location>
        <begin position="75"/>
        <end position="87"/>
    </location>
</feature>
<dbReference type="InterPro" id="IPR002136">
    <property type="entry name" value="Ribosomal_uL4"/>
</dbReference>
<evidence type="ECO:0000313" key="7">
    <source>
        <dbReference type="Proteomes" id="UP000355283"/>
    </source>
</evidence>
<dbReference type="AlphaFoldDB" id="A0A4D9CVN3"/>
<evidence type="ECO:0000256" key="3">
    <source>
        <dbReference type="ARBA" id="ARBA00023274"/>
    </source>
</evidence>
<reference evidence="6 7" key="1">
    <citation type="submission" date="2019-01" db="EMBL/GenBank/DDBJ databases">
        <title>Nuclear Genome Assembly of the Microalgal Biofuel strain Nannochloropsis salina CCMP1776.</title>
        <authorList>
            <person name="Hovde B."/>
        </authorList>
    </citation>
    <scope>NUCLEOTIDE SEQUENCE [LARGE SCALE GENOMIC DNA]</scope>
    <source>
        <strain evidence="6 7">CCMP1776</strain>
    </source>
</reference>
<evidence type="ECO:0000256" key="2">
    <source>
        <dbReference type="ARBA" id="ARBA00022980"/>
    </source>
</evidence>
<evidence type="ECO:0000256" key="5">
    <source>
        <dbReference type="SAM" id="MobiDB-lite"/>
    </source>
</evidence>
<dbReference type="GO" id="GO:0003735">
    <property type="term" value="F:structural constituent of ribosome"/>
    <property type="evidence" value="ECO:0007669"/>
    <property type="project" value="InterPro"/>
</dbReference>
<accession>A0A4D9CVN3</accession>
<feature type="compositionally biased region" description="Polar residues" evidence="5">
    <location>
        <begin position="62"/>
        <end position="73"/>
    </location>
</feature>
<dbReference type="EMBL" id="SDOX01000046">
    <property type="protein sequence ID" value="TFJ83351.1"/>
    <property type="molecule type" value="Genomic_DNA"/>
</dbReference>
<sequence>MTEAISRPLASSLPCTRHCNSTAKSAIRLPRNDSSLRPTPTLLQRVARIRLLSSLLPSIGARSSSSLHTSAEHTSPPPPPPPPPPPSSSTLSIPSNLVLADPSVLTAFKPVSVEDRLKKKEEMEGIIDPKLLTLPVRKSIGDVNQEEAETINLDSRVFGVPVRKDIIHRLVTWQRAKQRVGMARTKRVGDIRGSTKKLRPQKGTGRARAGKKHAAQFRGGAKAHGPVPRDFSFKLNRKVRALGVRMALSAKAREDKRMPATYPYKAQCVPILLQAGFRSVYDLSDPSLFTTWKFRPYPSSSSSSAPSSSAPSRPREVETRHCIDYIFVLPNPLTPPSFFLLLLLLLLLLLPSSNPPPLHPYLKSNRSAGSSMPIIPVRPPCHRDALSLSQEAFPGFPLGRRLLCRFLPLQFHHEIKSKALRTKPDT</sequence>
<feature type="region of interest" description="Disordered" evidence="5">
    <location>
        <begin position="62"/>
        <end position="94"/>
    </location>
</feature>
<organism evidence="6 7">
    <name type="scientific">Nannochloropsis salina CCMP1776</name>
    <dbReference type="NCBI Taxonomy" id="1027361"/>
    <lineage>
        <taxon>Eukaryota</taxon>
        <taxon>Sar</taxon>
        <taxon>Stramenopiles</taxon>
        <taxon>Ochrophyta</taxon>
        <taxon>Eustigmatophyceae</taxon>
        <taxon>Eustigmatales</taxon>
        <taxon>Monodopsidaceae</taxon>
        <taxon>Microchloropsis</taxon>
        <taxon>Microchloropsis salina</taxon>
    </lineage>
</organism>
<comment type="caution">
    <text evidence="6">The sequence shown here is derived from an EMBL/GenBank/DDBJ whole genome shotgun (WGS) entry which is preliminary data.</text>
</comment>
<feature type="region of interest" description="Disordered" evidence="5">
    <location>
        <begin position="184"/>
        <end position="229"/>
    </location>
</feature>
<keyword evidence="7" id="KW-1185">Reference proteome</keyword>
<evidence type="ECO:0000256" key="1">
    <source>
        <dbReference type="ARBA" id="ARBA00010528"/>
    </source>
</evidence>
<gene>
    <name evidence="6" type="ORF">NSK_005353</name>
</gene>
<dbReference type="Proteomes" id="UP000355283">
    <property type="component" value="Unassembled WGS sequence"/>
</dbReference>
<keyword evidence="2" id="KW-0689">Ribosomal protein</keyword>
<dbReference type="Pfam" id="PF00573">
    <property type="entry name" value="Ribosomal_L4"/>
    <property type="match status" value="1"/>
</dbReference>
<dbReference type="SUPFAM" id="SSF52166">
    <property type="entry name" value="Ribosomal protein L4"/>
    <property type="match status" value="1"/>
</dbReference>
<comment type="similarity">
    <text evidence="1">Belongs to the universal ribosomal protein uL4 family.</text>
</comment>
<dbReference type="OrthoDB" id="275876at2759"/>
<dbReference type="GO" id="GO:0005840">
    <property type="term" value="C:ribosome"/>
    <property type="evidence" value="ECO:0007669"/>
    <property type="project" value="UniProtKB-KW"/>
</dbReference>
<dbReference type="GO" id="GO:1990904">
    <property type="term" value="C:ribonucleoprotein complex"/>
    <property type="evidence" value="ECO:0007669"/>
    <property type="project" value="UniProtKB-KW"/>
</dbReference>
<name>A0A4D9CVN3_9STRA</name>
<dbReference type="PANTHER" id="PTHR10746">
    <property type="entry name" value="50S RIBOSOMAL PROTEIN L4"/>
    <property type="match status" value="1"/>
</dbReference>
<evidence type="ECO:0000256" key="4">
    <source>
        <dbReference type="ARBA" id="ARBA00040565"/>
    </source>
</evidence>
<dbReference type="InterPro" id="IPR023574">
    <property type="entry name" value="Ribosomal_uL4_dom_sf"/>
</dbReference>
<evidence type="ECO:0000313" key="6">
    <source>
        <dbReference type="EMBL" id="TFJ83351.1"/>
    </source>
</evidence>
<protein>
    <recommendedName>
        <fullName evidence="4">Large ribosomal subunit protein uL4m</fullName>
    </recommendedName>
</protein>
<proteinExistence type="inferred from homology"/>
<dbReference type="PANTHER" id="PTHR10746:SF6">
    <property type="entry name" value="LARGE RIBOSOMAL SUBUNIT PROTEIN UL4M"/>
    <property type="match status" value="1"/>
</dbReference>
<dbReference type="InterPro" id="IPR013005">
    <property type="entry name" value="Ribosomal_uL4-like"/>
</dbReference>
<dbReference type="Gene3D" id="3.40.1370.10">
    <property type="match status" value="1"/>
</dbReference>